<reference evidence="7" key="1">
    <citation type="submission" date="2022-01" db="EMBL/GenBank/DDBJ databases">
        <authorList>
            <person name="Karlyshev A.V."/>
            <person name="Jaspars M."/>
        </authorList>
    </citation>
    <scope>NUCLEOTIDE SEQUENCE</scope>
    <source>
        <strain evidence="7">AGSA3-2</strain>
    </source>
</reference>
<feature type="domain" description="CheR-type methyltransferase" evidence="6">
    <location>
        <begin position="10"/>
        <end position="291"/>
    </location>
</feature>
<dbReference type="EC" id="2.1.1.80" evidence="2"/>
<keyword evidence="3" id="KW-0489">Methyltransferase</keyword>
<dbReference type="AlphaFoldDB" id="A0A9Q3W2K1"/>
<evidence type="ECO:0000313" key="8">
    <source>
        <dbReference type="Proteomes" id="UP001107961"/>
    </source>
</evidence>
<dbReference type="InterPro" id="IPR022641">
    <property type="entry name" value="CheR_N"/>
</dbReference>
<dbReference type="GO" id="GO:0032259">
    <property type="term" value="P:methylation"/>
    <property type="evidence" value="ECO:0007669"/>
    <property type="project" value="UniProtKB-KW"/>
</dbReference>
<dbReference type="SUPFAM" id="SSF47757">
    <property type="entry name" value="Chemotaxis receptor methyltransferase CheR, N-terminal domain"/>
    <property type="match status" value="1"/>
</dbReference>
<dbReference type="PANTHER" id="PTHR24422">
    <property type="entry name" value="CHEMOTAXIS PROTEIN METHYLTRANSFERASE"/>
    <property type="match status" value="1"/>
</dbReference>
<gene>
    <name evidence="7" type="ORF">LZG35_01790</name>
</gene>
<evidence type="ECO:0000256" key="5">
    <source>
        <dbReference type="ARBA" id="ARBA00022691"/>
    </source>
</evidence>
<sequence length="291" mass="33294">MDIAVTPPWALRNAPAMDAEQFQLWQTLLEERTGMTLPAERKSFLETSLSTRMRELGLEDYQTYYAQLVTGASESRAMEWSILVDRLTVQETGFFRHPGSFALVKAFSRDFARRHAGGGTLNAWSVGCSTGEEAYSLAMVINECFAGARDKLFYGITGTDISLPTLARARRGVFPLRRVNRVAPALRERYFQHYDAQHLQVIATLRERVCFAHLNVLDLDQAPMENLDLIFCQNMLIYFRRWRKRQIVNRLAARLAPGGVLVLGPGEITDWQNDNLEREVYPDTLAFRRRV</sequence>
<dbReference type="InterPro" id="IPR000780">
    <property type="entry name" value="CheR_MeTrfase"/>
</dbReference>
<dbReference type="PRINTS" id="PR00996">
    <property type="entry name" value="CHERMTFRASE"/>
</dbReference>
<dbReference type="Gene3D" id="1.10.155.10">
    <property type="entry name" value="Chemotaxis receptor methyltransferase CheR, N-terminal domain"/>
    <property type="match status" value="1"/>
</dbReference>
<dbReference type="Pfam" id="PF01739">
    <property type="entry name" value="CheR"/>
    <property type="match status" value="1"/>
</dbReference>
<evidence type="ECO:0000259" key="6">
    <source>
        <dbReference type="PROSITE" id="PS50123"/>
    </source>
</evidence>
<dbReference type="GeneID" id="94684819"/>
<name>A0A9Q3W2K1_9GAMM</name>
<proteinExistence type="predicted"/>
<comment type="catalytic activity">
    <reaction evidence="1">
        <text>L-glutamyl-[protein] + S-adenosyl-L-methionine = [protein]-L-glutamate 5-O-methyl ester + S-adenosyl-L-homocysteine</text>
        <dbReference type="Rhea" id="RHEA:24452"/>
        <dbReference type="Rhea" id="RHEA-COMP:10208"/>
        <dbReference type="Rhea" id="RHEA-COMP:10311"/>
        <dbReference type="ChEBI" id="CHEBI:29973"/>
        <dbReference type="ChEBI" id="CHEBI:57856"/>
        <dbReference type="ChEBI" id="CHEBI:59789"/>
        <dbReference type="ChEBI" id="CHEBI:82795"/>
        <dbReference type="EC" id="2.1.1.80"/>
    </reaction>
</comment>
<dbReference type="InterPro" id="IPR029063">
    <property type="entry name" value="SAM-dependent_MTases_sf"/>
</dbReference>
<dbReference type="InterPro" id="IPR050903">
    <property type="entry name" value="Bact_Chemotaxis_MeTrfase"/>
</dbReference>
<dbReference type="Proteomes" id="UP001107961">
    <property type="component" value="Unassembled WGS sequence"/>
</dbReference>
<dbReference type="RefSeq" id="WP_022997458.1">
    <property type="nucleotide sequence ID" value="NZ_CBDDTQ010000003.1"/>
</dbReference>
<evidence type="ECO:0000256" key="4">
    <source>
        <dbReference type="ARBA" id="ARBA00022679"/>
    </source>
</evidence>
<evidence type="ECO:0000256" key="1">
    <source>
        <dbReference type="ARBA" id="ARBA00001541"/>
    </source>
</evidence>
<comment type="caution">
    <text evidence="7">The sequence shown here is derived from an EMBL/GenBank/DDBJ whole genome shotgun (WGS) entry which is preliminary data.</text>
</comment>
<dbReference type="CDD" id="cd02440">
    <property type="entry name" value="AdoMet_MTases"/>
    <property type="match status" value="1"/>
</dbReference>
<dbReference type="SUPFAM" id="SSF53335">
    <property type="entry name" value="S-adenosyl-L-methionine-dependent methyltransferases"/>
    <property type="match status" value="1"/>
</dbReference>
<keyword evidence="8" id="KW-1185">Reference proteome</keyword>
<dbReference type="InterPro" id="IPR036804">
    <property type="entry name" value="CheR_N_sf"/>
</dbReference>
<dbReference type="Gene3D" id="3.40.50.150">
    <property type="entry name" value="Vaccinia Virus protein VP39"/>
    <property type="match status" value="1"/>
</dbReference>
<keyword evidence="5" id="KW-0949">S-adenosyl-L-methionine</keyword>
<dbReference type="SMART" id="SM00138">
    <property type="entry name" value="MeTrc"/>
    <property type="match status" value="1"/>
</dbReference>
<dbReference type="EMBL" id="JAJVKT010000002">
    <property type="protein sequence ID" value="MCE7507351.1"/>
    <property type="molecule type" value="Genomic_DNA"/>
</dbReference>
<dbReference type="Pfam" id="PF03705">
    <property type="entry name" value="CheR_N"/>
    <property type="match status" value="1"/>
</dbReference>
<protein>
    <recommendedName>
        <fullName evidence="2">protein-glutamate O-methyltransferase</fullName>
        <ecNumber evidence="2">2.1.1.80</ecNumber>
    </recommendedName>
</protein>
<dbReference type="InterPro" id="IPR022642">
    <property type="entry name" value="CheR_C"/>
</dbReference>
<dbReference type="PANTHER" id="PTHR24422:SF19">
    <property type="entry name" value="CHEMOTAXIS PROTEIN METHYLTRANSFERASE"/>
    <property type="match status" value="1"/>
</dbReference>
<organism evidence="7 8">
    <name type="scientific">Alloalcanivorax xenomutans</name>
    <dbReference type="NCBI Taxonomy" id="1094342"/>
    <lineage>
        <taxon>Bacteria</taxon>
        <taxon>Pseudomonadati</taxon>
        <taxon>Pseudomonadota</taxon>
        <taxon>Gammaproteobacteria</taxon>
        <taxon>Oceanospirillales</taxon>
        <taxon>Alcanivoracaceae</taxon>
        <taxon>Alloalcanivorax</taxon>
    </lineage>
</organism>
<keyword evidence="4" id="KW-0808">Transferase</keyword>
<evidence type="ECO:0000256" key="3">
    <source>
        <dbReference type="ARBA" id="ARBA00022603"/>
    </source>
</evidence>
<evidence type="ECO:0000313" key="7">
    <source>
        <dbReference type="EMBL" id="MCE7507351.1"/>
    </source>
</evidence>
<evidence type="ECO:0000256" key="2">
    <source>
        <dbReference type="ARBA" id="ARBA00012534"/>
    </source>
</evidence>
<accession>A0A9Q3W2K1</accession>
<dbReference type="PROSITE" id="PS50123">
    <property type="entry name" value="CHER"/>
    <property type="match status" value="1"/>
</dbReference>
<dbReference type="GO" id="GO:0008983">
    <property type="term" value="F:protein-glutamate O-methyltransferase activity"/>
    <property type="evidence" value="ECO:0007669"/>
    <property type="project" value="UniProtKB-EC"/>
</dbReference>